<dbReference type="EMBL" id="AP014685">
    <property type="protein sequence ID" value="BAR55477.1"/>
    <property type="molecule type" value="Genomic_DNA"/>
</dbReference>
<proteinExistence type="predicted"/>
<gene>
    <name evidence="1" type="ORF">NK6_2296</name>
</gene>
<organism evidence="1 2">
    <name type="scientific">Bradyrhizobium diazoefficiens</name>
    <dbReference type="NCBI Taxonomy" id="1355477"/>
    <lineage>
        <taxon>Bacteria</taxon>
        <taxon>Pseudomonadati</taxon>
        <taxon>Pseudomonadota</taxon>
        <taxon>Alphaproteobacteria</taxon>
        <taxon>Hyphomicrobiales</taxon>
        <taxon>Nitrobacteraceae</taxon>
        <taxon>Bradyrhizobium</taxon>
    </lineage>
</organism>
<evidence type="ECO:0000313" key="2">
    <source>
        <dbReference type="Proteomes" id="UP000063308"/>
    </source>
</evidence>
<sequence length="86" mass="9491">MMRNLQTIDVALDEMLVNLAAIVLRLSKPEVTRTPEARRALAQSVHQYAVCAARSTDPRVHELKSELEGTLKPSLRIVAINGVKVS</sequence>
<evidence type="ECO:0000313" key="1">
    <source>
        <dbReference type="EMBL" id="BAR55477.1"/>
    </source>
</evidence>
<protein>
    <submittedName>
        <fullName evidence="1">Uncharacterized protein</fullName>
    </submittedName>
</protein>
<reference evidence="1 2" key="1">
    <citation type="submission" date="2014-11" db="EMBL/GenBank/DDBJ databases">
        <title>Symbiosis island explosion on the genome of extra-slow-growing strains of soybean bradyrhizobia with massive insertion sequences.</title>
        <authorList>
            <person name="Iida T."/>
            <person name="Minamisawa K."/>
        </authorList>
    </citation>
    <scope>NUCLEOTIDE SEQUENCE [LARGE SCALE GENOMIC DNA]</scope>
    <source>
        <strain evidence="1 2">NK6</strain>
    </source>
</reference>
<name>A0A0E4BLV9_9BRAD</name>
<dbReference type="AlphaFoldDB" id="A0A0E4BLV9"/>
<dbReference type="Proteomes" id="UP000063308">
    <property type="component" value="Chromosome"/>
</dbReference>
<accession>A0A0E4BLV9</accession>